<evidence type="ECO:0000313" key="3">
    <source>
        <dbReference type="Proteomes" id="UP000316852"/>
    </source>
</evidence>
<proteinExistence type="predicted"/>
<dbReference type="Proteomes" id="UP000316852">
    <property type="component" value="Unassembled WGS sequence"/>
</dbReference>
<feature type="transmembrane region" description="Helical" evidence="1">
    <location>
        <begin position="20"/>
        <end position="39"/>
    </location>
</feature>
<name>A0A538T6C6_UNCEI</name>
<organism evidence="2 3">
    <name type="scientific">Eiseniibacteriota bacterium</name>
    <dbReference type="NCBI Taxonomy" id="2212470"/>
    <lineage>
        <taxon>Bacteria</taxon>
        <taxon>Candidatus Eiseniibacteriota</taxon>
    </lineage>
</organism>
<comment type="caution">
    <text evidence="2">The sequence shown here is derived from an EMBL/GenBank/DDBJ whole genome shotgun (WGS) entry which is preliminary data.</text>
</comment>
<keyword evidence="1" id="KW-0812">Transmembrane</keyword>
<dbReference type="EMBL" id="VBOW01000024">
    <property type="protein sequence ID" value="TMQ59187.1"/>
    <property type="molecule type" value="Genomic_DNA"/>
</dbReference>
<keyword evidence="1" id="KW-0472">Membrane</keyword>
<keyword evidence="1" id="KW-1133">Transmembrane helix</keyword>
<feature type="transmembrane region" description="Helical" evidence="1">
    <location>
        <begin position="51"/>
        <end position="72"/>
    </location>
</feature>
<accession>A0A538T6C6</accession>
<reference evidence="2 3" key="1">
    <citation type="journal article" date="2019" name="Nat. Microbiol.">
        <title>Mediterranean grassland soil C-N compound turnover is dependent on rainfall and depth, and is mediated by genomically divergent microorganisms.</title>
        <authorList>
            <person name="Diamond S."/>
            <person name="Andeer P.F."/>
            <person name="Li Z."/>
            <person name="Crits-Christoph A."/>
            <person name="Burstein D."/>
            <person name="Anantharaman K."/>
            <person name="Lane K.R."/>
            <person name="Thomas B.C."/>
            <person name="Pan C."/>
            <person name="Northen T.R."/>
            <person name="Banfield J.F."/>
        </authorList>
    </citation>
    <scope>NUCLEOTIDE SEQUENCE [LARGE SCALE GENOMIC DNA]</scope>
    <source>
        <strain evidence="2">WS_6</strain>
    </source>
</reference>
<evidence type="ECO:0000256" key="1">
    <source>
        <dbReference type="SAM" id="Phobius"/>
    </source>
</evidence>
<sequence length="261" mass="28019">MGRENPEPLTRHAPPVESRLGWLGIAFAALYLGSVTIKTPVLRPGLTLGDFIDVATPFILVFLYTLVGRALFVGSRGARPDSSGAPDLGPRMLLILGGFALVLGHGMHVAANSIHDAITRARLPDPLGLADWWDERVSHYLIDSSKVAICVGLTLLERRVHAPSEPASKAKTRGGRITIGAAAYGFIYFAAGVEGQTVPLLLPFAVAYLAWALTPARPIRPVRRFFGVGAAVSILLFAVWGIWHRGFPEFSAVGMIPRNGP</sequence>
<dbReference type="AlphaFoldDB" id="A0A538T6C6"/>
<feature type="transmembrane region" description="Helical" evidence="1">
    <location>
        <begin position="174"/>
        <end position="191"/>
    </location>
</feature>
<feature type="transmembrane region" description="Helical" evidence="1">
    <location>
        <begin position="225"/>
        <end position="243"/>
    </location>
</feature>
<evidence type="ECO:0000313" key="2">
    <source>
        <dbReference type="EMBL" id="TMQ59187.1"/>
    </source>
</evidence>
<feature type="transmembrane region" description="Helical" evidence="1">
    <location>
        <begin position="92"/>
        <end position="111"/>
    </location>
</feature>
<protein>
    <submittedName>
        <fullName evidence="2">Uncharacterized protein</fullName>
    </submittedName>
</protein>
<feature type="transmembrane region" description="Helical" evidence="1">
    <location>
        <begin position="197"/>
        <end position="213"/>
    </location>
</feature>
<gene>
    <name evidence="2" type="ORF">E6K76_05530</name>
</gene>